<dbReference type="RefSeq" id="XP_040658394.1">
    <property type="nucleotide sequence ID" value="XM_040797511.1"/>
</dbReference>
<evidence type="ECO:0000313" key="5">
    <source>
        <dbReference type="Proteomes" id="UP000076580"/>
    </source>
</evidence>
<feature type="chain" id="PRO_5007580867" description="Swiss Army Knife protein DSP-PTPase phosphatase domain-containing protein" evidence="2">
    <location>
        <begin position="24"/>
        <end position="511"/>
    </location>
</feature>
<keyword evidence="2" id="KW-0732">Signal</keyword>
<dbReference type="GeneID" id="63712812"/>
<accession>A0A151GPW0</accession>
<feature type="domain" description="Swiss Army Knife protein DSP-PTPase phosphatase" evidence="3">
    <location>
        <begin position="83"/>
        <end position="170"/>
    </location>
</feature>
<dbReference type="STRING" id="98403.A0A151GPW0"/>
<evidence type="ECO:0000256" key="1">
    <source>
        <dbReference type="ARBA" id="ARBA00022801"/>
    </source>
</evidence>
<dbReference type="InterPro" id="IPR029021">
    <property type="entry name" value="Prot-tyrosine_phosphatase-like"/>
</dbReference>
<dbReference type="Pfam" id="PF22784">
    <property type="entry name" value="PTP-SAK"/>
    <property type="match status" value="1"/>
</dbReference>
<name>A0A151GPW0_DRECN</name>
<organism evidence="4 5">
    <name type="scientific">Drechmeria coniospora</name>
    <name type="common">Nematophagous fungus</name>
    <name type="synonym">Meria coniospora</name>
    <dbReference type="NCBI Taxonomy" id="98403"/>
    <lineage>
        <taxon>Eukaryota</taxon>
        <taxon>Fungi</taxon>
        <taxon>Dikarya</taxon>
        <taxon>Ascomycota</taxon>
        <taxon>Pezizomycotina</taxon>
        <taxon>Sordariomycetes</taxon>
        <taxon>Hypocreomycetidae</taxon>
        <taxon>Hypocreales</taxon>
        <taxon>Ophiocordycipitaceae</taxon>
        <taxon>Drechmeria</taxon>
    </lineage>
</organism>
<sequence>MIIRRAFACQVAALLGVAVLVAAQPLPDGESLSEEQAGNGGLQQLRRVRKYMAHTDRLFASSSPNYDGRDSSQRITAGTIEFLRVNGITNVISLNGEANSDHIIRALAAANIAYTPLPVKDFLSPTLHDLARGWASFLRRRNGTIIWCGYGHGRTGTMVTALQMYSQQQRSEFRPWTRDDYLSNFVESESQTHTLDRLQNILQRGSYHEPMDVDEESPSHCRKIKNLEFGLKLADEDGAGTYDKIGAVIAGKSGTATFDIVDDPGRGFQKWVSVDMKSAFGSDTIDIDVISSVKLTAKGTFALFKPTFLMNDKWKVKGVMLRAKCSETGYEAYEDGFVTLDSWFQHTDSWIFGGFSTETVASWQIAPGDWKVTPCETIDKLEYEFKLVDGLFAGTSDSISFTIGEEQGKKIKIGGNVNPGFSRTDTVNLTHVFGSDTVNTHRLNKIRLLDDYGVGEGDKWHFQGLEQQMHMTKFASEDVWLGHDRSKEVVWTGDIAATDWHAKEFIPDPPK</sequence>
<keyword evidence="5" id="KW-1185">Reference proteome</keyword>
<protein>
    <recommendedName>
        <fullName evidence="3">Swiss Army Knife protein DSP-PTPase phosphatase domain-containing protein</fullName>
    </recommendedName>
</protein>
<dbReference type="InterPro" id="IPR057023">
    <property type="entry name" value="PTP-SAK"/>
</dbReference>
<evidence type="ECO:0000256" key="2">
    <source>
        <dbReference type="SAM" id="SignalP"/>
    </source>
</evidence>
<dbReference type="Proteomes" id="UP000076580">
    <property type="component" value="Chromosome 01"/>
</dbReference>
<dbReference type="AlphaFoldDB" id="A0A151GPW0"/>
<feature type="signal peptide" evidence="2">
    <location>
        <begin position="1"/>
        <end position="23"/>
    </location>
</feature>
<proteinExistence type="predicted"/>
<dbReference type="InParanoid" id="A0A151GPW0"/>
<evidence type="ECO:0000313" key="4">
    <source>
        <dbReference type="EMBL" id="KYK59042.1"/>
    </source>
</evidence>
<gene>
    <name evidence="4" type="ORF">DCS_00169</name>
</gene>
<dbReference type="EMBL" id="LAYC01000001">
    <property type="protein sequence ID" value="KYK59042.1"/>
    <property type="molecule type" value="Genomic_DNA"/>
</dbReference>
<dbReference type="GO" id="GO:0016791">
    <property type="term" value="F:phosphatase activity"/>
    <property type="evidence" value="ECO:0007669"/>
    <property type="project" value="UniProtKB-ARBA"/>
</dbReference>
<dbReference type="Gene3D" id="3.90.190.10">
    <property type="entry name" value="Protein tyrosine phosphatase superfamily"/>
    <property type="match status" value="1"/>
</dbReference>
<evidence type="ECO:0000259" key="3">
    <source>
        <dbReference type="Pfam" id="PF22784"/>
    </source>
</evidence>
<reference evidence="4 5" key="1">
    <citation type="journal article" date="2016" name="Sci. Rep.">
        <title>Insights into Adaptations to a Near-Obligate Nematode Endoparasitic Lifestyle from the Finished Genome of Drechmeria coniospora.</title>
        <authorList>
            <person name="Zhang L."/>
            <person name="Zhou Z."/>
            <person name="Guo Q."/>
            <person name="Fokkens L."/>
            <person name="Miskei M."/>
            <person name="Pocsi I."/>
            <person name="Zhang W."/>
            <person name="Chen M."/>
            <person name="Wang L."/>
            <person name="Sun Y."/>
            <person name="Donzelli B.G."/>
            <person name="Gibson D.M."/>
            <person name="Nelson D.R."/>
            <person name="Luo J.G."/>
            <person name="Rep M."/>
            <person name="Liu H."/>
            <person name="Yang S."/>
            <person name="Wang J."/>
            <person name="Krasnoff S.B."/>
            <person name="Xu Y."/>
            <person name="Molnar I."/>
            <person name="Lin M."/>
        </authorList>
    </citation>
    <scope>NUCLEOTIDE SEQUENCE [LARGE SCALE GENOMIC DNA]</scope>
    <source>
        <strain evidence="4 5">ARSEF 6962</strain>
    </source>
</reference>
<comment type="caution">
    <text evidence="4">The sequence shown here is derived from an EMBL/GenBank/DDBJ whole genome shotgun (WGS) entry which is preliminary data.</text>
</comment>
<dbReference type="SUPFAM" id="SSF52799">
    <property type="entry name" value="(Phosphotyrosine protein) phosphatases II"/>
    <property type="match status" value="1"/>
</dbReference>
<keyword evidence="1" id="KW-0378">Hydrolase</keyword>